<feature type="transmembrane region" description="Helical" evidence="8">
    <location>
        <begin position="212"/>
        <end position="231"/>
    </location>
</feature>
<evidence type="ECO:0000313" key="10">
    <source>
        <dbReference type="EMBL" id="MDR6240502.1"/>
    </source>
</evidence>
<evidence type="ECO:0000259" key="9">
    <source>
        <dbReference type="Pfam" id="PF01757"/>
    </source>
</evidence>
<feature type="domain" description="Acyltransferase 3" evidence="9">
    <location>
        <begin position="26"/>
        <end position="357"/>
    </location>
</feature>
<keyword evidence="3" id="KW-1003">Cell membrane</keyword>
<dbReference type="GO" id="GO:0009246">
    <property type="term" value="P:enterobacterial common antigen biosynthetic process"/>
    <property type="evidence" value="ECO:0007669"/>
    <property type="project" value="TreeGrafter"/>
</dbReference>
<dbReference type="EMBL" id="JAVDQD010000005">
    <property type="protein sequence ID" value="MDR6240502.1"/>
    <property type="molecule type" value="Genomic_DNA"/>
</dbReference>
<dbReference type="InterPro" id="IPR002656">
    <property type="entry name" value="Acyl_transf_3_dom"/>
</dbReference>
<dbReference type="PANTHER" id="PTHR40074:SF2">
    <property type="entry name" value="O-ACETYLTRANSFERASE WECH"/>
    <property type="match status" value="1"/>
</dbReference>
<evidence type="ECO:0000256" key="7">
    <source>
        <dbReference type="SAM" id="MobiDB-lite"/>
    </source>
</evidence>
<protein>
    <submittedName>
        <fullName evidence="10">Surface polysaccharide O-acyltransferase-like enzyme</fullName>
    </submittedName>
</protein>
<evidence type="ECO:0000256" key="2">
    <source>
        <dbReference type="ARBA" id="ARBA00007400"/>
    </source>
</evidence>
<feature type="transmembrane region" description="Helical" evidence="8">
    <location>
        <begin position="105"/>
        <end position="126"/>
    </location>
</feature>
<dbReference type="GO" id="GO:0016413">
    <property type="term" value="F:O-acetyltransferase activity"/>
    <property type="evidence" value="ECO:0007669"/>
    <property type="project" value="TreeGrafter"/>
</dbReference>
<feature type="region of interest" description="Disordered" evidence="7">
    <location>
        <begin position="1"/>
        <end position="20"/>
    </location>
</feature>
<proteinExistence type="inferred from homology"/>
<comment type="subcellular location">
    <subcellularLocation>
        <location evidence="1">Cell membrane</location>
        <topology evidence="1">Multi-pass membrane protein</topology>
    </subcellularLocation>
</comment>
<comment type="caution">
    <text evidence="10">The sequence shown here is derived from an EMBL/GenBank/DDBJ whole genome shotgun (WGS) entry which is preliminary data.</text>
</comment>
<keyword evidence="11" id="KW-1185">Reference proteome</keyword>
<feature type="transmembrane region" description="Helical" evidence="8">
    <location>
        <begin position="31"/>
        <end position="53"/>
    </location>
</feature>
<evidence type="ECO:0000256" key="8">
    <source>
        <dbReference type="SAM" id="Phobius"/>
    </source>
</evidence>
<organism evidence="10 11">
    <name type="scientific">Aureibacter tunicatorum</name>
    <dbReference type="NCBI Taxonomy" id="866807"/>
    <lineage>
        <taxon>Bacteria</taxon>
        <taxon>Pseudomonadati</taxon>
        <taxon>Bacteroidota</taxon>
        <taxon>Cytophagia</taxon>
        <taxon>Cytophagales</taxon>
        <taxon>Persicobacteraceae</taxon>
        <taxon>Aureibacter</taxon>
    </lineage>
</organism>
<evidence type="ECO:0000256" key="3">
    <source>
        <dbReference type="ARBA" id="ARBA00022475"/>
    </source>
</evidence>
<feature type="transmembrane region" description="Helical" evidence="8">
    <location>
        <begin position="316"/>
        <end position="335"/>
    </location>
</feature>
<keyword evidence="6 8" id="KW-0472">Membrane</keyword>
<accession>A0AAE3XQ32</accession>
<feature type="transmembrane region" description="Helical" evidence="8">
    <location>
        <begin position="276"/>
        <end position="296"/>
    </location>
</feature>
<evidence type="ECO:0000256" key="4">
    <source>
        <dbReference type="ARBA" id="ARBA00022692"/>
    </source>
</evidence>
<feature type="compositionally biased region" description="Polar residues" evidence="7">
    <location>
        <begin position="1"/>
        <end position="18"/>
    </location>
</feature>
<dbReference type="AlphaFoldDB" id="A0AAE3XQ32"/>
<feature type="transmembrane region" description="Helical" evidence="8">
    <location>
        <begin position="179"/>
        <end position="200"/>
    </location>
</feature>
<evidence type="ECO:0000256" key="1">
    <source>
        <dbReference type="ARBA" id="ARBA00004651"/>
    </source>
</evidence>
<dbReference type="GO" id="GO:0005886">
    <property type="term" value="C:plasma membrane"/>
    <property type="evidence" value="ECO:0007669"/>
    <property type="project" value="UniProtKB-SubCell"/>
</dbReference>
<reference evidence="10" key="1">
    <citation type="submission" date="2023-07" db="EMBL/GenBank/DDBJ databases">
        <title>Genomic Encyclopedia of Type Strains, Phase IV (KMG-IV): sequencing the most valuable type-strain genomes for metagenomic binning, comparative biology and taxonomic classification.</title>
        <authorList>
            <person name="Goeker M."/>
        </authorList>
    </citation>
    <scope>NUCLEOTIDE SEQUENCE</scope>
    <source>
        <strain evidence="10">DSM 26174</strain>
    </source>
</reference>
<feature type="transmembrane region" description="Helical" evidence="8">
    <location>
        <begin position="341"/>
        <end position="362"/>
    </location>
</feature>
<evidence type="ECO:0000256" key="5">
    <source>
        <dbReference type="ARBA" id="ARBA00022989"/>
    </source>
</evidence>
<dbReference type="PANTHER" id="PTHR40074">
    <property type="entry name" value="O-ACETYLTRANSFERASE WECH"/>
    <property type="match status" value="1"/>
</dbReference>
<feature type="transmembrane region" description="Helical" evidence="8">
    <location>
        <begin position="243"/>
        <end position="261"/>
    </location>
</feature>
<gene>
    <name evidence="10" type="ORF">HNQ88_003578</name>
</gene>
<evidence type="ECO:0000313" key="11">
    <source>
        <dbReference type="Proteomes" id="UP001185092"/>
    </source>
</evidence>
<name>A0AAE3XQ32_9BACT</name>
<dbReference type="Proteomes" id="UP001185092">
    <property type="component" value="Unassembled WGS sequence"/>
</dbReference>
<comment type="similarity">
    <text evidence="2">Belongs to the acyltransferase 3 family.</text>
</comment>
<dbReference type="Pfam" id="PF01757">
    <property type="entry name" value="Acyl_transf_3"/>
    <property type="match status" value="1"/>
</dbReference>
<keyword evidence="5 8" id="KW-1133">Transmembrane helix</keyword>
<dbReference type="RefSeq" id="WP_309940493.1">
    <property type="nucleotide sequence ID" value="NZ_AP025306.1"/>
</dbReference>
<feature type="transmembrane region" description="Helical" evidence="8">
    <location>
        <begin position="153"/>
        <end position="172"/>
    </location>
</feature>
<evidence type="ECO:0000256" key="6">
    <source>
        <dbReference type="ARBA" id="ARBA00023136"/>
    </source>
</evidence>
<keyword evidence="4 8" id="KW-0812">Transmembrane</keyword>
<feature type="transmembrane region" description="Helical" evidence="8">
    <location>
        <begin position="73"/>
        <end position="93"/>
    </location>
</feature>
<sequence length="376" mass="43489">MSQSAYTATALEDQSPTGSGAPKKRIYYLDYLRVISIFMVLLVHASEIFYLGPSMLEIKIDENNGFWVNLIDSAMRACVPLFVIASGYLLLPLKDSPETFYKRRFSRILFPFIIWSILYAVLPYLWGAIDLATMKTQLYTLTHSFNMPSGHLWFMYMFIGVYLFMPIISPWLKESSKKFMEFFLGIWFLTTFYHFAKLIFPNMLGEVYWNEFHTLWYFSGYIGYIVLAVYFRRFVNWSTSKNLIVGIPTFLIGYAVTYFVFKHQMGTAKDLYQLELSWRFCTPNVAMMTVGLFLIIKSIKIENQSINKVIKEISRLSFGIYLAHMFLLGPVYSYLIKGLELSTPVAIISTGTICFIATLALVKALSYLPKNKYLIG</sequence>